<dbReference type="AlphaFoldDB" id="A0A1F5ZMB7"/>
<organism evidence="3 4">
    <name type="scientific">Candidatus Gottesmanbacteria bacterium RIFCSPHIGHO2_01_FULL_39_10</name>
    <dbReference type="NCBI Taxonomy" id="1798375"/>
    <lineage>
        <taxon>Bacteria</taxon>
        <taxon>Candidatus Gottesmaniibacteriota</taxon>
    </lineage>
</organism>
<feature type="transmembrane region" description="Helical" evidence="2">
    <location>
        <begin position="61"/>
        <end position="82"/>
    </location>
</feature>
<reference evidence="3 4" key="1">
    <citation type="journal article" date="2016" name="Nat. Commun.">
        <title>Thousands of microbial genomes shed light on interconnected biogeochemical processes in an aquifer system.</title>
        <authorList>
            <person name="Anantharaman K."/>
            <person name="Brown C.T."/>
            <person name="Hug L.A."/>
            <person name="Sharon I."/>
            <person name="Castelle C.J."/>
            <person name="Probst A.J."/>
            <person name="Thomas B.C."/>
            <person name="Singh A."/>
            <person name="Wilkins M.J."/>
            <person name="Karaoz U."/>
            <person name="Brodie E.L."/>
            <person name="Williams K.H."/>
            <person name="Hubbard S.S."/>
            <person name="Banfield J.F."/>
        </authorList>
    </citation>
    <scope>NUCLEOTIDE SEQUENCE [LARGE SCALE GENOMIC DNA]</scope>
</reference>
<keyword evidence="2" id="KW-1133">Transmembrane helix</keyword>
<proteinExistence type="predicted"/>
<dbReference type="Proteomes" id="UP000177383">
    <property type="component" value="Unassembled WGS sequence"/>
</dbReference>
<protein>
    <submittedName>
        <fullName evidence="3">Uncharacterized protein</fullName>
    </submittedName>
</protein>
<feature type="compositionally biased region" description="Pro residues" evidence="1">
    <location>
        <begin position="28"/>
        <end position="38"/>
    </location>
</feature>
<name>A0A1F5ZMB7_9BACT</name>
<dbReference type="EMBL" id="MFJE01000046">
    <property type="protein sequence ID" value="OGG13561.1"/>
    <property type="molecule type" value="Genomic_DNA"/>
</dbReference>
<evidence type="ECO:0000313" key="4">
    <source>
        <dbReference type="Proteomes" id="UP000177383"/>
    </source>
</evidence>
<evidence type="ECO:0000256" key="2">
    <source>
        <dbReference type="SAM" id="Phobius"/>
    </source>
</evidence>
<accession>A0A1F5ZMB7</accession>
<feature type="region of interest" description="Disordered" evidence="1">
    <location>
        <begin position="1"/>
        <end position="53"/>
    </location>
</feature>
<dbReference type="STRING" id="1798375.A2773_02840"/>
<sequence length="305" mass="33905">MPPPENSDNTPIQPSAQPPQEAGINPQQAPPPQFPPFNAPQNTTPTISTTPPKKTFPTKKLIIVIAALFIIFGLVGSGIFLYQKFTNKAVTDQTKTNQPVQTENKNSEIKESTATNLLTISEVDLSSCVTMNDPKMFPDQLGEFTKLSPNKPLLSDKFSYGKYTNLQKYSKELGNTSILEISVKLGDSQGIKENLEKSLNMNPSQLEEAIKKQEKDLGIKDVIAEIEQTSDAKLLISGDKREINSPTGQVYQQQHMSIRTFLEKTNFLFTFELTEGAESLKSSKDFANDVKSLFNEWVTKVCQPK</sequence>
<feature type="compositionally biased region" description="Polar residues" evidence="1">
    <location>
        <begin position="1"/>
        <end position="15"/>
    </location>
</feature>
<evidence type="ECO:0000313" key="3">
    <source>
        <dbReference type="EMBL" id="OGG13561.1"/>
    </source>
</evidence>
<feature type="compositionally biased region" description="Low complexity" evidence="1">
    <location>
        <begin position="39"/>
        <end position="53"/>
    </location>
</feature>
<gene>
    <name evidence="3" type="ORF">A2773_02840</name>
</gene>
<keyword evidence="2" id="KW-0812">Transmembrane</keyword>
<keyword evidence="2" id="KW-0472">Membrane</keyword>
<comment type="caution">
    <text evidence="3">The sequence shown here is derived from an EMBL/GenBank/DDBJ whole genome shotgun (WGS) entry which is preliminary data.</text>
</comment>
<evidence type="ECO:0000256" key="1">
    <source>
        <dbReference type="SAM" id="MobiDB-lite"/>
    </source>
</evidence>